<keyword evidence="2" id="KW-1185">Reference proteome</keyword>
<reference evidence="1 2" key="1">
    <citation type="journal article" date="2022" name="New Phytol.">
        <title>Ecological generalism drives hyperdiversity of secondary metabolite gene clusters in xylarialean endophytes.</title>
        <authorList>
            <person name="Franco M.E.E."/>
            <person name="Wisecaver J.H."/>
            <person name="Arnold A.E."/>
            <person name="Ju Y.M."/>
            <person name="Slot J.C."/>
            <person name="Ahrendt S."/>
            <person name="Moore L.P."/>
            <person name="Eastman K.E."/>
            <person name="Scott K."/>
            <person name="Konkel Z."/>
            <person name="Mondo S.J."/>
            <person name="Kuo A."/>
            <person name="Hayes R.D."/>
            <person name="Haridas S."/>
            <person name="Andreopoulos B."/>
            <person name="Riley R."/>
            <person name="LaButti K."/>
            <person name="Pangilinan J."/>
            <person name="Lipzen A."/>
            <person name="Amirebrahimi M."/>
            <person name="Yan J."/>
            <person name="Adam C."/>
            <person name="Keymanesh K."/>
            <person name="Ng V."/>
            <person name="Louie K."/>
            <person name="Northen T."/>
            <person name="Drula E."/>
            <person name="Henrissat B."/>
            <person name="Hsieh H.M."/>
            <person name="Youens-Clark K."/>
            <person name="Lutzoni F."/>
            <person name="Miadlikowska J."/>
            <person name="Eastwood D.C."/>
            <person name="Hamelin R.C."/>
            <person name="Grigoriev I.V."/>
            <person name="U'Ren J.M."/>
        </authorList>
    </citation>
    <scope>NUCLEOTIDE SEQUENCE [LARGE SCALE GENOMIC DNA]</scope>
    <source>
        <strain evidence="1 2">CBS 119005</strain>
    </source>
</reference>
<comment type="caution">
    <text evidence="1">The sequence shown here is derived from an EMBL/GenBank/DDBJ whole genome shotgun (WGS) entry which is preliminary data.</text>
</comment>
<protein>
    <submittedName>
        <fullName evidence="1">Uncharacterized protein</fullName>
    </submittedName>
</protein>
<dbReference type="EMBL" id="MU393465">
    <property type="protein sequence ID" value="KAI4865913.1"/>
    <property type="molecule type" value="Genomic_DNA"/>
</dbReference>
<accession>A0ACB9Z2P8</accession>
<sequence>MAGIPLAVAPLCLQALKLGKEAVSKVGIFRGYRNEVEELRLNYLVQVVKFLFECERVVHKIIGNDSNIGPNSLDFTDDNWASFDLEIRLKRYLGAACVPFEGSPGSIHKIIDAFQRTFAHFDEVDGRGREGGSAYHRGRNGLLVVQNEERWKEELETLTRLVDSSRDLRKISDEKHDQQPTDVAPAPSLPPHYRETRNASASFYKPITTNWSCSEINHSEHSAKLLLESYRQDRHSCLDVVVYRKDKDIITGERCSLQLCIHSTEQGPLTPESASSEEPQQPVKKRRVGFSRSDHDSTHVSGDSRGNTDTPYTSSYSRQAPMSRIKEPLSLGQIKDICHHLRECSAAEKIALNRCIGRLDYQGLMHQFFLGHNPKGVARAAVRGKLVNFSDIFRRPLDDSLSDLERLSLAATLVKSALRLYSTSWWPDDWTPHMLAFYQNEDEELAESLKSLHVTTDLMPKGPDNSASRHPSNHVHKAMIRFGIHNFTLWGLGVTLLQIGLWEPVDIGSHEKVREKVGGLRYLGEDYRITTKKLINCDFGLGKYKLQEPTLRNEIYRTIVGELDASISTLNLKMARLRSDKI</sequence>
<gene>
    <name evidence="1" type="ORF">F4820DRAFT_469273</name>
</gene>
<evidence type="ECO:0000313" key="1">
    <source>
        <dbReference type="EMBL" id="KAI4865913.1"/>
    </source>
</evidence>
<evidence type="ECO:0000313" key="2">
    <source>
        <dbReference type="Proteomes" id="UP001497700"/>
    </source>
</evidence>
<organism evidence="1 2">
    <name type="scientific">Hypoxylon rubiginosum</name>
    <dbReference type="NCBI Taxonomy" id="110542"/>
    <lineage>
        <taxon>Eukaryota</taxon>
        <taxon>Fungi</taxon>
        <taxon>Dikarya</taxon>
        <taxon>Ascomycota</taxon>
        <taxon>Pezizomycotina</taxon>
        <taxon>Sordariomycetes</taxon>
        <taxon>Xylariomycetidae</taxon>
        <taxon>Xylariales</taxon>
        <taxon>Hypoxylaceae</taxon>
        <taxon>Hypoxylon</taxon>
    </lineage>
</organism>
<name>A0ACB9Z2P8_9PEZI</name>
<dbReference type="Proteomes" id="UP001497700">
    <property type="component" value="Unassembled WGS sequence"/>
</dbReference>
<proteinExistence type="predicted"/>